<dbReference type="PANTHER" id="PTHR30472">
    <property type="entry name" value="FERRIC ENTEROBACTIN TRANSPORT SYSTEM PERMEASE PROTEIN"/>
    <property type="match status" value="1"/>
</dbReference>
<dbReference type="InterPro" id="IPR037294">
    <property type="entry name" value="ABC_BtuC-like"/>
</dbReference>
<protein>
    <submittedName>
        <fullName evidence="9">ABC transporter permease</fullName>
    </submittedName>
</protein>
<accession>A0ABV7G0N3</accession>
<dbReference type="SUPFAM" id="SSF81345">
    <property type="entry name" value="ABC transporter involved in vitamin B12 uptake, BtuC"/>
    <property type="match status" value="1"/>
</dbReference>
<sequence>MRLGLGLVGVALLALMSLATGVGNMDWWGLLTGAEDGRTLQLLLVSRIPRTLAIILAGMTLGVAGLIMQMLARNRFAEPTTAGTAESASLGLLAAVVLVPAAPVFAKMLIASAFALAGTAVFLGLLRRIPLRSVLMVPLVGLMLGGIVESVTVFFAYRLDLLQSVTAWTAGDFSGVLEGRYELLWVAAALAVAAYLMADRLTLAGMGEDFATNLGLNHRRVVTLGLIIVAMVTAVVVVTVGMVPFLGLIVPNLVAMAMGDNARRSIPWVALSGAALLLLCDMAGRMVRYPYEIPVGLIVGVIGGAAFLALMLRRQARLG</sequence>
<dbReference type="InterPro" id="IPR000522">
    <property type="entry name" value="ABC_transptr_permease_BtuC"/>
</dbReference>
<reference evidence="10" key="1">
    <citation type="journal article" date="2019" name="Int. J. Syst. Evol. Microbiol.">
        <title>The Global Catalogue of Microorganisms (GCM) 10K type strain sequencing project: providing services to taxonomists for standard genome sequencing and annotation.</title>
        <authorList>
            <consortium name="The Broad Institute Genomics Platform"/>
            <consortium name="The Broad Institute Genome Sequencing Center for Infectious Disease"/>
            <person name="Wu L."/>
            <person name="Ma J."/>
        </authorList>
    </citation>
    <scope>NUCLEOTIDE SEQUENCE [LARGE SCALE GENOMIC DNA]</scope>
    <source>
        <strain evidence="10">KCTC 52094</strain>
    </source>
</reference>
<feature type="transmembrane region" description="Helical" evidence="8">
    <location>
        <begin position="84"/>
        <end position="102"/>
    </location>
</feature>
<evidence type="ECO:0000256" key="5">
    <source>
        <dbReference type="ARBA" id="ARBA00022692"/>
    </source>
</evidence>
<feature type="transmembrane region" description="Helical" evidence="8">
    <location>
        <begin position="52"/>
        <end position="72"/>
    </location>
</feature>
<keyword evidence="3" id="KW-0813">Transport</keyword>
<feature type="transmembrane region" description="Helical" evidence="8">
    <location>
        <begin position="224"/>
        <end position="246"/>
    </location>
</feature>
<feature type="transmembrane region" description="Helical" evidence="8">
    <location>
        <begin position="291"/>
        <end position="312"/>
    </location>
</feature>
<comment type="subcellular location">
    <subcellularLocation>
        <location evidence="1">Cell membrane</location>
        <topology evidence="1">Multi-pass membrane protein</topology>
    </subcellularLocation>
</comment>
<evidence type="ECO:0000256" key="2">
    <source>
        <dbReference type="ARBA" id="ARBA00007935"/>
    </source>
</evidence>
<comment type="similarity">
    <text evidence="2">Belongs to the binding-protein-dependent transport system permease family. FecCD subfamily.</text>
</comment>
<evidence type="ECO:0000256" key="3">
    <source>
        <dbReference type="ARBA" id="ARBA00022448"/>
    </source>
</evidence>
<evidence type="ECO:0000256" key="6">
    <source>
        <dbReference type="ARBA" id="ARBA00022989"/>
    </source>
</evidence>
<proteinExistence type="inferred from homology"/>
<comment type="caution">
    <text evidence="9">The sequence shown here is derived from an EMBL/GenBank/DDBJ whole genome shotgun (WGS) entry which is preliminary data.</text>
</comment>
<dbReference type="Proteomes" id="UP001595593">
    <property type="component" value="Unassembled WGS sequence"/>
</dbReference>
<organism evidence="9 10">
    <name type="scientific">Teichococcus globiformis</name>
    <dbReference type="NCBI Taxonomy" id="2307229"/>
    <lineage>
        <taxon>Bacteria</taxon>
        <taxon>Pseudomonadati</taxon>
        <taxon>Pseudomonadota</taxon>
        <taxon>Alphaproteobacteria</taxon>
        <taxon>Acetobacterales</taxon>
        <taxon>Roseomonadaceae</taxon>
        <taxon>Roseomonas</taxon>
    </lineage>
</organism>
<evidence type="ECO:0000256" key="8">
    <source>
        <dbReference type="SAM" id="Phobius"/>
    </source>
</evidence>
<evidence type="ECO:0000313" key="9">
    <source>
        <dbReference type="EMBL" id="MFC3125061.1"/>
    </source>
</evidence>
<feature type="transmembrane region" description="Helical" evidence="8">
    <location>
        <begin position="133"/>
        <end position="157"/>
    </location>
</feature>
<keyword evidence="7 8" id="KW-0472">Membrane</keyword>
<dbReference type="Pfam" id="PF01032">
    <property type="entry name" value="FecCD"/>
    <property type="match status" value="1"/>
</dbReference>
<dbReference type="PANTHER" id="PTHR30472:SF27">
    <property type="entry name" value="PETROBACTIN IMPORT SYSTEM PERMEASE PROTEIN YCLN"/>
    <property type="match status" value="1"/>
</dbReference>
<keyword evidence="4" id="KW-1003">Cell membrane</keyword>
<dbReference type="Gene3D" id="1.10.3470.10">
    <property type="entry name" value="ABC transporter involved in vitamin B12 uptake, BtuC"/>
    <property type="match status" value="1"/>
</dbReference>
<dbReference type="RefSeq" id="WP_379595519.1">
    <property type="nucleotide sequence ID" value="NZ_JBHRTN010000008.1"/>
</dbReference>
<gene>
    <name evidence="9" type="ORF">ACFOD4_08310</name>
</gene>
<dbReference type="CDD" id="cd06550">
    <property type="entry name" value="TM_ABC_iron-siderophores_like"/>
    <property type="match status" value="1"/>
</dbReference>
<feature type="transmembrane region" description="Helical" evidence="8">
    <location>
        <begin position="183"/>
        <end position="203"/>
    </location>
</feature>
<keyword evidence="10" id="KW-1185">Reference proteome</keyword>
<evidence type="ECO:0000313" key="10">
    <source>
        <dbReference type="Proteomes" id="UP001595593"/>
    </source>
</evidence>
<name>A0ABV7G0N3_9PROT</name>
<keyword evidence="5 8" id="KW-0812">Transmembrane</keyword>
<keyword evidence="6 8" id="KW-1133">Transmembrane helix</keyword>
<evidence type="ECO:0000256" key="4">
    <source>
        <dbReference type="ARBA" id="ARBA00022475"/>
    </source>
</evidence>
<evidence type="ECO:0000256" key="1">
    <source>
        <dbReference type="ARBA" id="ARBA00004651"/>
    </source>
</evidence>
<dbReference type="EMBL" id="JBHRTN010000008">
    <property type="protein sequence ID" value="MFC3125061.1"/>
    <property type="molecule type" value="Genomic_DNA"/>
</dbReference>
<evidence type="ECO:0000256" key="7">
    <source>
        <dbReference type="ARBA" id="ARBA00023136"/>
    </source>
</evidence>
<feature type="transmembrane region" description="Helical" evidence="8">
    <location>
        <begin position="108"/>
        <end position="126"/>
    </location>
</feature>